<dbReference type="OrthoDB" id="5605378at2759"/>
<reference evidence="1 2" key="1">
    <citation type="submission" date="2017-01" db="EMBL/GenBank/DDBJ databases">
        <authorList>
            <person name="Mah S.A."/>
            <person name="Swanson W.J."/>
            <person name="Moy G.W."/>
            <person name="Vacquier V.D."/>
        </authorList>
    </citation>
    <scope>NUCLEOTIDE SEQUENCE [LARGE SCALE GENOMIC DNA]</scope>
    <source>
        <strain evidence="1 2">GSMNP</strain>
    </source>
</reference>
<protein>
    <submittedName>
        <fullName evidence="1">Uncharacterized protein</fullName>
    </submittedName>
</protein>
<evidence type="ECO:0000313" key="1">
    <source>
        <dbReference type="EMBL" id="OMJ23152.1"/>
    </source>
</evidence>
<dbReference type="EMBL" id="LSSN01000596">
    <property type="protein sequence ID" value="OMJ23152.1"/>
    <property type="molecule type" value="Genomic_DNA"/>
</dbReference>
<comment type="caution">
    <text evidence="1">The sequence shown here is derived from an EMBL/GenBank/DDBJ whole genome shotgun (WGS) entry which is preliminary data.</text>
</comment>
<name>A0A1R1Y875_9FUNG</name>
<proteinExistence type="predicted"/>
<dbReference type="AlphaFoldDB" id="A0A1R1Y875"/>
<gene>
    <name evidence="1" type="ORF">AYI70_g2441</name>
</gene>
<organism evidence="1 2">
    <name type="scientific">Smittium culicis</name>
    <dbReference type="NCBI Taxonomy" id="133412"/>
    <lineage>
        <taxon>Eukaryota</taxon>
        <taxon>Fungi</taxon>
        <taxon>Fungi incertae sedis</taxon>
        <taxon>Zoopagomycota</taxon>
        <taxon>Kickxellomycotina</taxon>
        <taxon>Harpellomycetes</taxon>
        <taxon>Harpellales</taxon>
        <taxon>Legeriomycetaceae</taxon>
        <taxon>Smittium</taxon>
    </lineage>
</organism>
<evidence type="ECO:0000313" key="2">
    <source>
        <dbReference type="Proteomes" id="UP000187283"/>
    </source>
</evidence>
<sequence length="132" mass="15337">MVTTTFRSDLALPPKGENYLNVVKETTEKYLHYCCESKKNSLVESRKIAQDLITKKRRGRVWCERLPLVFDNLGAEINFIFTVELLLGIFSWQKTFINNSESDSKDDMEIINCIKVEDKVSLIYILHSLLCK</sequence>
<keyword evidence="2" id="KW-1185">Reference proteome</keyword>
<dbReference type="Proteomes" id="UP000187283">
    <property type="component" value="Unassembled WGS sequence"/>
</dbReference>
<accession>A0A1R1Y875</accession>